<evidence type="ECO:0000313" key="9">
    <source>
        <dbReference type="EMBL" id="HIZ53632.1"/>
    </source>
</evidence>
<evidence type="ECO:0000259" key="6">
    <source>
        <dbReference type="Pfam" id="PF00441"/>
    </source>
</evidence>
<evidence type="ECO:0000256" key="1">
    <source>
        <dbReference type="ARBA" id="ARBA00001974"/>
    </source>
</evidence>
<dbReference type="GO" id="GO:0003995">
    <property type="term" value="F:acyl-CoA dehydrogenase activity"/>
    <property type="evidence" value="ECO:0007669"/>
    <property type="project" value="TreeGrafter"/>
</dbReference>
<comment type="cofactor">
    <cofactor evidence="1 5">
        <name>FAD</name>
        <dbReference type="ChEBI" id="CHEBI:57692"/>
    </cofactor>
</comment>
<organism evidence="9 10">
    <name type="scientific">Candidatus Enterococcus avicola</name>
    <dbReference type="NCBI Taxonomy" id="2838561"/>
    <lineage>
        <taxon>Bacteria</taxon>
        <taxon>Bacillati</taxon>
        <taxon>Bacillota</taxon>
        <taxon>Bacilli</taxon>
        <taxon>Lactobacillales</taxon>
        <taxon>Enterococcaceae</taxon>
        <taxon>Enterococcus</taxon>
    </lineage>
</organism>
<dbReference type="AlphaFoldDB" id="A0A9D2F800"/>
<accession>A0A9D2F800</accession>
<comment type="similarity">
    <text evidence="2 5">Belongs to the acyl-CoA dehydrogenase family.</text>
</comment>
<comment type="caution">
    <text evidence="9">The sequence shown here is derived from an EMBL/GenBank/DDBJ whole genome shotgun (WGS) entry which is preliminary data.</text>
</comment>
<feature type="domain" description="Acyl-CoA dehydrogenase/oxidase N-terminal" evidence="8">
    <location>
        <begin position="4"/>
        <end position="113"/>
    </location>
</feature>
<reference evidence="9" key="2">
    <citation type="submission" date="2021-04" db="EMBL/GenBank/DDBJ databases">
        <authorList>
            <person name="Gilroy R."/>
        </authorList>
    </citation>
    <scope>NUCLEOTIDE SEQUENCE</scope>
    <source>
        <strain evidence="9">CHK172-16539</strain>
    </source>
</reference>
<dbReference type="InterPro" id="IPR009100">
    <property type="entry name" value="AcylCoA_DH/oxidase_NM_dom_sf"/>
</dbReference>
<dbReference type="Pfam" id="PF00441">
    <property type="entry name" value="Acyl-CoA_dh_1"/>
    <property type="match status" value="1"/>
</dbReference>
<dbReference type="GO" id="GO:0050660">
    <property type="term" value="F:flavin adenine dinucleotide binding"/>
    <property type="evidence" value="ECO:0007669"/>
    <property type="project" value="InterPro"/>
</dbReference>
<evidence type="ECO:0000256" key="3">
    <source>
        <dbReference type="ARBA" id="ARBA00022630"/>
    </source>
</evidence>
<name>A0A9D2F800_9ENTE</name>
<keyword evidence="4 5" id="KW-0274">FAD</keyword>
<dbReference type="InterPro" id="IPR036250">
    <property type="entry name" value="AcylCo_DH-like_C"/>
</dbReference>
<dbReference type="InterPro" id="IPR046373">
    <property type="entry name" value="Acyl-CoA_Oxase/DH_mid-dom_sf"/>
</dbReference>
<protein>
    <submittedName>
        <fullName evidence="9">Acyl-CoA dehydrogenase family protein</fullName>
    </submittedName>
</protein>
<evidence type="ECO:0000256" key="4">
    <source>
        <dbReference type="ARBA" id="ARBA00022827"/>
    </source>
</evidence>
<keyword evidence="5" id="KW-0560">Oxidoreductase</keyword>
<dbReference type="InterPro" id="IPR037069">
    <property type="entry name" value="AcylCoA_DH/ox_N_sf"/>
</dbReference>
<dbReference type="Gene3D" id="2.40.110.10">
    <property type="entry name" value="Butyryl-CoA Dehydrogenase, subunit A, domain 2"/>
    <property type="match status" value="1"/>
</dbReference>
<evidence type="ECO:0000313" key="10">
    <source>
        <dbReference type="Proteomes" id="UP000824063"/>
    </source>
</evidence>
<feature type="domain" description="Acyl-CoA oxidase/dehydrogenase middle" evidence="7">
    <location>
        <begin position="117"/>
        <end position="212"/>
    </location>
</feature>
<keyword evidence="3 5" id="KW-0285">Flavoprotein</keyword>
<dbReference type="PANTHER" id="PTHR43884:SF12">
    <property type="entry name" value="ISOVALERYL-COA DEHYDROGENASE, MITOCHONDRIAL-RELATED"/>
    <property type="match status" value="1"/>
</dbReference>
<dbReference type="InterPro" id="IPR013786">
    <property type="entry name" value="AcylCoA_DH/ox_N"/>
</dbReference>
<evidence type="ECO:0000256" key="2">
    <source>
        <dbReference type="ARBA" id="ARBA00009347"/>
    </source>
</evidence>
<evidence type="ECO:0000259" key="8">
    <source>
        <dbReference type="Pfam" id="PF02771"/>
    </source>
</evidence>
<evidence type="ECO:0000256" key="5">
    <source>
        <dbReference type="RuleBase" id="RU362125"/>
    </source>
</evidence>
<dbReference type="PANTHER" id="PTHR43884">
    <property type="entry name" value="ACYL-COA DEHYDROGENASE"/>
    <property type="match status" value="1"/>
</dbReference>
<dbReference type="Proteomes" id="UP000824063">
    <property type="component" value="Unassembled WGS sequence"/>
</dbReference>
<dbReference type="InterPro" id="IPR006091">
    <property type="entry name" value="Acyl-CoA_Oxase/DH_mid-dom"/>
</dbReference>
<dbReference type="Gene3D" id="1.10.540.10">
    <property type="entry name" value="Acyl-CoA dehydrogenase/oxidase, N-terminal domain"/>
    <property type="match status" value="1"/>
</dbReference>
<reference evidence="9" key="1">
    <citation type="journal article" date="2021" name="PeerJ">
        <title>Extensive microbial diversity within the chicken gut microbiome revealed by metagenomics and culture.</title>
        <authorList>
            <person name="Gilroy R."/>
            <person name="Ravi A."/>
            <person name="Getino M."/>
            <person name="Pursley I."/>
            <person name="Horton D.L."/>
            <person name="Alikhan N.F."/>
            <person name="Baker D."/>
            <person name="Gharbi K."/>
            <person name="Hall N."/>
            <person name="Watson M."/>
            <person name="Adriaenssens E.M."/>
            <person name="Foster-Nyarko E."/>
            <person name="Jarju S."/>
            <person name="Secka A."/>
            <person name="Antonio M."/>
            <person name="Oren A."/>
            <person name="Chaudhuri R.R."/>
            <person name="La Ragione R."/>
            <person name="Hildebrand F."/>
            <person name="Pallen M.J."/>
        </authorList>
    </citation>
    <scope>NUCLEOTIDE SEQUENCE</scope>
    <source>
        <strain evidence="9">CHK172-16539</strain>
    </source>
</reference>
<dbReference type="Gene3D" id="1.20.140.10">
    <property type="entry name" value="Butyryl-CoA Dehydrogenase, subunit A, domain 3"/>
    <property type="match status" value="1"/>
</dbReference>
<feature type="domain" description="Acyl-CoA dehydrogenase/oxidase C-terminal" evidence="6">
    <location>
        <begin position="225"/>
        <end position="367"/>
    </location>
</feature>
<dbReference type="SUPFAM" id="SSF56645">
    <property type="entry name" value="Acyl-CoA dehydrogenase NM domain-like"/>
    <property type="match status" value="1"/>
</dbReference>
<dbReference type="Pfam" id="PF02770">
    <property type="entry name" value="Acyl-CoA_dh_M"/>
    <property type="match status" value="1"/>
</dbReference>
<dbReference type="InterPro" id="IPR009075">
    <property type="entry name" value="AcylCo_DH/oxidase_C"/>
</dbReference>
<evidence type="ECO:0000259" key="7">
    <source>
        <dbReference type="Pfam" id="PF02770"/>
    </source>
</evidence>
<proteinExistence type="inferred from homology"/>
<dbReference type="Pfam" id="PF02771">
    <property type="entry name" value="Acyl-CoA_dh_N"/>
    <property type="match status" value="1"/>
</dbReference>
<dbReference type="EMBL" id="DXBN01000149">
    <property type="protein sequence ID" value="HIZ53632.1"/>
    <property type="molecule type" value="Genomic_DNA"/>
</dbReference>
<gene>
    <name evidence="9" type="ORF">IAA20_06810</name>
</gene>
<sequence length="373" mass="41259">MIKNQEKLTAIVENYANTTIREVATQYDASEQFPQAEWDYLVNLGILYMVVEPSESLIPSYKAFIRLIRIISKQFPALGSILLTQASYAIWPLFQFGTAAQKARYLEPLLKGEIFGSFAANEIDSGSNLQQMETIALETAEGWIITGEKAFISNAPISTLFSVVSKTRSLKGEEGFGVFLIDRDTEGLTVGPLENKMGIKSLPVAGVSLKSVFVPHTALLGDVMQGLKQVQSVLNRNRLAISAQAIGIAQGALDRGLEYVSFERNIGKRLIDLKTNQYRLADVQTKILATRAFLLQTLDEAPDDTQRVAMIKLAASDLAIDVTETIINVTGGYGYMRNNEIERFVRDAKITAIYGGSSDTQRYIIAEPWRLKS</sequence>
<dbReference type="SUPFAM" id="SSF47203">
    <property type="entry name" value="Acyl-CoA dehydrogenase C-terminal domain-like"/>
    <property type="match status" value="1"/>
</dbReference>